<feature type="domain" description="Prohead serine protease" evidence="5">
    <location>
        <begin position="39"/>
        <end position="194"/>
    </location>
</feature>
<dbReference type="Proteomes" id="UP000248544">
    <property type="component" value="Unassembled WGS sequence"/>
</dbReference>
<feature type="region of interest" description="Disordered" evidence="4">
    <location>
        <begin position="232"/>
        <end position="288"/>
    </location>
</feature>
<keyword evidence="2" id="KW-0645">Protease</keyword>
<sequence>MKHLITVRANAAPVSLHPRAAAEPEGLDSAPNAEARADSAGEQVMVLRFSAFGVWYEINSWHEGRFLERVLPGTFTKTIQERGDRVKIFFNHGYDYQIDQKILGVPELLEERTDGVWAEVPLLDTSYNRDLIPGLRAGGYGSSFMFNVMEDVWVHEPEASEHNPEGLPERSVLQVRLFECGPVTWPASHAATAGMRSAVALTDWYGEQLRTRDSGRHDALVRGFTDFRARHGLRTSDSEAVPPAADPQPVADERQDTTPDEAATTPTDAPDTPVVHHATGLTHSQRDARLRAQRYSFLTREAS</sequence>
<evidence type="ECO:0000256" key="2">
    <source>
        <dbReference type="ARBA" id="ARBA00022670"/>
    </source>
</evidence>
<protein>
    <recommendedName>
        <fullName evidence="5">Prohead serine protease domain-containing protein</fullName>
    </recommendedName>
</protein>
<feature type="compositionally biased region" description="Low complexity" evidence="4">
    <location>
        <begin position="260"/>
        <end position="273"/>
    </location>
</feature>
<dbReference type="Pfam" id="PF04586">
    <property type="entry name" value="Peptidase_S78"/>
    <property type="match status" value="1"/>
</dbReference>
<keyword evidence="1" id="KW-1188">Viral release from host cell</keyword>
<accession>A0A2W2GYM0</accession>
<dbReference type="InterPro" id="IPR054613">
    <property type="entry name" value="Peptidase_S78_dom"/>
</dbReference>
<evidence type="ECO:0000256" key="3">
    <source>
        <dbReference type="ARBA" id="ARBA00022801"/>
    </source>
</evidence>
<evidence type="ECO:0000313" key="6">
    <source>
        <dbReference type="EMBL" id="PZG53142.1"/>
    </source>
</evidence>
<reference evidence="6 7" key="1">
    <citation type="submission" date="2018-01" db="EMBL/GenBank/DDBJ databases">
        <title>Draft genome sequence of Sphaerisporangium sp. 7K107.</title>
        <authorList>
            <person name="Sahin N."/>
            <person name="Saygin H."/>
            <person name="Ay H."/>
        </authorList>
    </citation>
    <scope>NUCLEOTIDE SEQUENCE [LARGE SCALE GENOMIC DNA]</scope>
    <source>
        <strain evidence="6 7">7K107</strain>
    </source>
</reference>
<evidence type="ECO:0000313" key="7">
    <source>
        <dbReference type="Proteomes" id="UP000248544"/>
    </source>
</evidence>
<name>A0A2W2GYM0_9ACTN</name>
<gene>
    <name evidence="6" type="ORF">C1I98_06180</name>
</gene>
<evidence type="ECO:0000259" key="5">
    <source>
        <dbReference type="Pfam" id="PF04586"/>
    </source>
</evidence>
<keyword evidence="7" id="KW-1185">Reference proteome</keyword>
<comment type="caution">
    <text evidence="6">The sequence shown here is derived from an EMBL/GenBank/DDBJ whole genome shotgun (WGS) entry which is preliminary data.</text>
</comment>
<feature type="compositionally biased region" description="Low complexity" evidence="4">
    <location>
        <begin position="240"/>
        <end position="250"/>
    </location>
</feature>
<dbReference type="GO" id="GO:0008233">
    <property type="term" value="F:peptidase activity"/>
    <property type="evidence" value="ECO:0007669"/>
    <property type="project" value="UniProtKB-KW"/>
</dbReference>
<evidence type="ECO:0000256" key="4">
    <source>
        <dbReference type="SAM" id="MobiDB-lite"/>
    </source>
</evidence>
<proteinExistence type="predicted"/>
<dbReference type="EMBL" id="POUA01000028">
    <property type="protein sequence ID" value="PZG53142.1"/>
    <property type="molecule type" value="Genomic_DNA"/>
</dbReference>
<dbReference type="GO" id="GO:0006508">
    <property type="term" value="P:proteolysis"/>
    <property type="evidence" value="ECO:0007669"/>
    <property type="project" value="UniProtKB-KW"/>
</dbReference>
<dbReference type="AlphaFoldDB" id="A0A2W2GYM0"/>
<dbReference type="RefSeq" id="WP_111166105.1">
    <property type="nucleotide sequence ID" value="NZ_POUA01000028.1"/>
</dbReference>
<evidence type="ECO:0000256" key="1">
    <source>
        <dbReference type="ARBA" id="ARBA00022612"/>
    </source>
</evidence>
<organism evidence="6 7">
    <name type="scientific">Spongiactinospora gelatinilytica</name>
    <dbReference type="NCBI Taxonomy" id="2666298"/>
    <lineage>
        <taxon>Bacteria</taxon>
        <taxon>Bacillati</taxon>
        <taxon>Actinomycetota</taxon>
        <taxon>Actinomycetes</taxon>
        <taxon>Streptosporangiales</taxon>
        <taxon>Streptosporangiaceae</taxon>
        <taxon>Spongiactinospora</taxon>
    </lineage>
</organism>
<keyword evidence="3" id="KW-0378">Hydrolase</keyword>